<keyword evidence="7" id="KW-0539">Nucleus</keyword>
<dbReference type="PANTHER" id="PTHR10445">
    <property type="entry name" value="GENERAL TRANSCRIPTION FACTOR IIF SUBUNIT 2"/>
    <property type="match status" value="1"/>
</dbReference>
<keyword evidence="4" id="KW-0805">Transcription regulation</keyword>
<protein>
    <recommendedName>
        <fullName evidence="3">General transcription factor IIF subunit 2</fullName>
    </recommendedName>
    <alternativeName>
        <fullName evidence="8">Transcription initiation factor IIF subunit beta</fullName>
    </alternativeName>
</protein>
<evidence type="ECO:0000256" key="8">
    <source>
        <dbReference type="ARBA" id="ARBA00033388"/>
    </source>
</evidence>
<dbReference type="AlphaFoldDB" id="A0A7R9AKH6"/>
<evidence type="ECO:0000256" key="7">
    <source>
        <dbReference type="ARBA" id="ARBA00023242"/>
    </source>
</evidence>
<dbReference type="Gene3D" id="1.10.10.10">
    <property type="entry name" value="Winged helix-like DNA-binding domain superfamily/Winged helix DNA-binding domain"/>
    <property type="match status" value="1"/>
</dbReference>
<evidence type="ECO:0000313" key="11">
    <source>
        <dbReference type="EMBL" id="CAD7256041.1"/>
    </source>
</evidence>
<name>A0A7R9AKH6_TIMSH</name>
<dbReference type="GO" id="GO:0006368">
    <property type="term" value="P:transcription elongation by RNA polymerase II"/>
    <property type="evidence" value="ECO:0007669"/>
    <property type="project" value="UniProtKB-ARBA"/>
</dbReference>
<evidence type="ECO:0000259" key="10">
    <source>
        <dbReference type="Pfam" id="PF17683"/>
    </source>
</evidence>
<dbReference type="InterPro" id="IPR011039">
    <property type="entry name" value="TFIIF_interaction"/>
</dbReference>
<dbReference type="SUPFAM" id="SSF46785">
    <property type="entry name" value="Winged helix' DNA-binding domain"/>
    <property type="match status" value="1"/>
</dbReference>
<dbReference type="InterPro" id="IPR036388">
    <property type="entry name" value="WH-like_DNA-bd_sf"/>
</dbReference>
<evidence type="ECO:0000256" key="6">
    <source>
        <dbReference type="ARBA" id="ARBA00023163"/>
    </source>
</evidence>
<evidence type="ECO:0000256" key="3">
    <source>
        <dbReference type="ARBA" id="ARBA00020815"/>
    </source>
</evidence>
<evidence type="ECO:0000256" key="1">
    <source>
        <dbReference type="ARBA" id="ARBA00004123"/>
    </source>
</evidence>
<proteinExistence type="inferred from homology"/>
<gene>
    <name evidence="11" type="ORF">TSIB3V08_LOCUS332</name>
</gene>
<dbReference type="CDD" id="cd07980">
    <property type="entry name" value="TFIIF_beta"/>
    <property type="match status" value="1"/>
</dbReference>
<dbReference type="SUPFAM" id="SSF50916">
    <property type="entry name" value="Rap30/74 interaction domains"/>
    <property type="match status" value="1"/>
</dbReference>
<dbReference type="Pfam" id="PF17683">
    <property type="entry name" value="TFIIF_beta_N"/>
    <property type="match status" value="1"/>
</dbReference>
<dbReference type="FunFam" id="1.10.10.10:FF:000035">
    <property type="entry name" value="General transcription factor IIF subunit 2"/>
    <property type="match status" value="1"/>
</dbReference>
<reference evidence="11" key="1">
    <citation type="submission" date="2020-11" db="EMBL/GenBank/DDBJ databases">
        <authorList>
            <person name="Tran Van P."/>
        </authorList>
    </citation>
    <scope>NUCLEOTIDE SEQUENCE</scope>
</reference>
<sequence>MWRLRFYTKIQYEVFSGDKTRATNPQDAASTIAIQYASVSEVFRKMCPIKADDNIPSMVASTDMITAYVIINPCVILVQVTIMSLPNPHADKDLDLSNVGRGVWLVKASTDKAKASVPKYIANRWDKAPGNIEVGKLKISKTPGTKATVSLTLSESVLCLKEPEEENIPRDHRLDVSTVTRQTLGVFSHITPSSDSDSVVPETEKLSLEGRIVQKLECRPYADKTYMHLKLESIRKASQPIRQVQQLDRIVQNFKPVSDHKHNIEYEEKKKAEGKKARDDKDAVLEMLFAAFEKHQYYNLKDLVRITRQPVTYLKEILKEVCNYNIKNPYKNTWELKPEYRHYKQPPSDATSTTKTDD</sequence>
<dbReference type="GO" id="GO:0005674">
    <property type="term" value="C:transcription factor TFIIF complex"/>
    <property type="evidence" value="ECO:0007669"/>
    <property type="project" value="InterPro"/>
</dbReference>
<comment type="similarity">
    <text evidence="2">Belongs to the TFIIF beta subunit family.</text>
</comment>
<feature type="domain" description="TFIIF beta subunit HTH" evidence="9">
    <location>
        <begin position="277"/>
        <end position="341"/>
    </location>
</feature>
<accession>A0A7R9AKH6</accession>
<keyword evidence="5" id="KW-0238">DNA-binding</keyword>
<dbReference type="Pfam" id="PF02270">
    <property type="entry name" value="TFIIF_beta"/>
    <property type="match status" value="1"/>
</dbReference>
<evidence type="ECO:0000259" key="9">
    <source>
        <dbReference type="Pfam" id="PF02270"/>
    </source>
</evidence>
<dbReference type="PANTHER" id="PTHR10445:SF0">
    <property type="entry name" value="GENERAL TRANSCRIPTION FACTOR IIF SUBUNIT 2"/>
    <property type="match status" value="1"/>
</dbReference>
<dbReference type="EMBL" id="OC000077">
    <property type="protein sequence ID" value="CAD7256041.1"/>
    <property type="molecule type" value="Genomic_DNA"/>
</dbReference>
<evidence type="ECO:0000256" key="4">
    <source>
        <dbReference type="ARBA" id="ARBA00023015"/>
    </source>
</evidence>
<dbReference type="InterPro" id="IPR003196">
    <property type="entry name" value="TFIIF_beta"/>
</dbReference>
<dbReference type="InterPro" id="IPR040504">
    <property type="entry name" value="TFIIF_beta_N"/>
</dbReference>
<keyword evidence="6" id="KW-0804">Transcription</keyword>
<evidence type="ECO:0000256" key="2">
    <source>
        <dbReference type="ARBA" id="ARBA00009543"/>
    </source>
</evidence>
<comment type="subcellular location">
    <subcellularLocation>
        <location evidence="1">Nucleus</location>
    </subcellularLocation>
</comment>
<evidence type="ECO:0000256" key="5">
    <source>
        <dbReference type="ARBA" id="ARBA00023125"/>
    </source>
</evidence>
<organism evidence="11">
    <name type="scientific">Timema shepardi</name>
    <name type="common">Walking stick</name>
    <dbReference type="NCBI Taxonomy" id="629360"/>
    <lineage>
        <taxon>Eukaryota</taxon>
        <taxon>Metazoa</taxon>
        <taxon>Ecdysozoa</taxon>
        <taxon>Arthropoda</taxon>
        <taxon>Hexapoda</taxon>
        <taxon>Insecta</taxon>
        <taxon>Pterygota</taxon>
        <taxon>Neoptera</taxon>
        <taxon>Polyneoptera</taxon>
        <taxon>Phasmatodea</taxon>
        <taxon>Timematodea</taxon>
        <taxon>Timematoidea</taxon>
        <taxon>Timematidae</taxon>
        <taxon>Timema</taxon>
    </lineage>
</organism>
<feature type="domain" description="TFIIF beta subunit N-terminal" evidence="10">
    <location>
        <begin position="102"/>
        <end position="189"/>
    </location>
</feature>
<dbReference type="InterPro" id="IPR036390">
    <property type="entry name" value="WH_DNA-bd_sf"/>
</dbReference>
<dbReference type="GO" id="GO:0006367">
    <property type="term" value="P:transcription initiation at RNA polymerase II promoter"/>
    <property type="evidence" value="ECO:0007669"/>
    <property type="project" value="InterPro"/>
</dbReference>
<dbReference type="InterPro" id="IPR040450">
    <property type="entry name" value="TFIIF_beta_HTH"/>
</dbReference>
<dbReference type="GO" id="GO:0003677">
    <property type="term" value="F:DNA binding"/>
    <property type="evidence" value="ECO:0007669"/>
    <property type="project" value="UniProtKB-KW"/>
</dbReference>